<feature type="region of interest" description="Disordered" evidence="1">
    <location>
        <begin position="84"/>
        <end position="113"/>
    </location>
</feature>
<dbReference type="RefSeq" id="WP_090365593.1">
    <property type="nucleotide sequence ID" value="NZ_FNEM01000010.1"/>
</dbReference>
<evidence type="ECO:0000313" key="2">
    <source>
        <dbReference type="EMBL" id="SDJ59162.1"/>
    </source>
</evidence>
<gene>
    <name evidence="2" type="ORF">SAMN04488540_11047</name>
</gene>
<dbReference type="EMBL" id="FNEM01000010">
    <property type="protein sequence ID" value="SDJ59162.1"/>
    <property type="molecule type" value="Genomic_DNA"/>
</dbReference>
<evidence type="ECO:0000256" key="1">
    <source>
        <dbReference type="SAM" id="MobiDB-lite"/>
    </source>
</evidence>
<name>A0A1G8UZ91_9GAMM</name>
<organism evidence="2 3">
    <name type="scientific">Ferrimonas sediminum</name>
    <dbReference type="NCBI Taxonomy" id="718193"/>
    <lineage>
        <taxon>Bacteria</taxon>
        <taxon>Pseudomonadati</taxon>
        <taxon>Pseudomonadota</taxon>
        <taxon>Gammaproteobacteria</taxon>
        <taxon>Alteromonadales</taxon>
        <taxon>Ferrimonadaceae</taxon>
        <taxon>Ferrimonas</taxon>
    </lineage>
</organism>
<dbReference type="AlphaFoldDB" id="A0A1G8UZ91"/>
<proteinExistence type="predicted"/>
<keyword evidence="3" id="KW-1185">Reference proteome</keyword>
<evidence type="ECO:0000313" key="3">
    <source>
        <dbReference type="Proteomes" id="UP000199527"/>
    </source>
</evidence>
<sequence>MNISASTVSYAAVRLPGTDTPPKEALQDNKEVILAVTARQQQQATVDAYLTSAGVNQDDGGEVSQAMAFADSVRRAEALAQIDQHYTPRSADPVAEQYYPSEPVSGRYLSDEV</sequence>
<dbReference type="Proteomes" id="UP000199527">
    <property type="component" value="Unassembled WGS sequence"/>
</dbReference>
<accession>A0A1G8UZ91</accession>
<reference evidence="3" key="1">
    <citation type="submission" date="2016-10" db="EMBL/GenBank/DDBJ databases">
        <authorList>
            <person name="Varghese N."/>
            <person name="Submissions S."/>
        </authorList>
    </citation>
    <scope>NUCLEOTIDE SEQUENCE [LARGE SCALE GENOMIC DNA]</scope>
    <source>
        <strain evidence="3">DSM 23317</strain>
    </source>
</reference>
<dbReference type="OrthoDB" id="9850776at2"/>
<protein>
    <submittedName>
        <fullName evidence="2">Uncharacterized protein</fullName>
    </submittedName>
</protein>